<dbReference type="GO" id="GO:0016887">
    <property type="term" value="F:ATP hydrolysis activity"/>
    <property type="evidence" value="ECO:0007669"/>
    <property type="project" value="InterPro"/>
</dbReference>
<dbReference type="Gene3D" id="3.40.50.300">
    <property type="entry name" value="P-loop containing nucleotide triphosphate hydrolases"/>
    <property type="match status" value="1"/>
</dbReference>
<dbReference type="PROSITE" id="PS00108">
    <property type="entry name" value="PROTEIN_KINASE_ST"/>
    <property type="match status" value="1"/>
</dbReference>
<evidence type="ECO:0000259" key="1">
    <source>
        <dbReference type="PROSITE" id="PS50011"/>
    </source>
</evidence>
<dbReference type="GO" id="GO:0005737">
    <property type="term" value="C:cytoplasm"/>
    <property type="evidence" value="ECO:0007669"/>
    <property type="project" value="TreeGrafter"/>
</dbReference>
<keyword evidence="2" id="KW-0808">Transferase</keyword>
<dbReference type="InterPro" id="IPR000719">
    <property type="entry name" value="Prot_kinase_dom"/>
</dbReference>
<dbReference type="RefSeq" id="WP_207860618.1">
    <property type="nucleotide sequence ID" value="NZ_JAFREP010000018.1"/>
</dbReference>
<dbReference type="PROSITE" id="PS50011">
    <property type="entry name" value="PROTEIN_KINASE_DOM"/>
    <property type="match status" value="1"/>
</dbReference>
<dbReference type="InterPro" id="IPR053235">
    <property type="entry name" value="Ser_Thr_kinase"/>
</dbReference>
<dbReference type="AlphaFoldDB" id="A0A8J7QME2"/>
<dbReference type="InterPro" id="IPR049945">
    <property type="entry name" value="AAA_22"/>
</dbReference>
<reference evidence="2" key="1">
    <citation type="submission" date="2021-03" db="EMBL/GenBank/DDBJ databases">
        <authorList>
            <person name="Wang G."/>
        </authorList>
    </citation>
    <scope>NUCLEOTIDE SEQUENCE</scope>
    <source>
        <strain evidence="2">KCTC 12899</strain>
    </source>
</reference>
<organism evidence="2 3">
    <name type="scientific">Acanthopleuribacter pedis</name>
    <dbReference type="NCBI Taxonomy" id="442870"/>
    <lineage>
        <taxon>Bacteria</taxon>
        <taxon>Pseudomonadati</taxon>
        <taxon>Acidobacteriota</taxon>
        <taxon>Holophagae</taxon>
        <taxon>Acanthopleuribacterales</taxon>
        <taxon>Acanthopleuribacteraceae</taxon>
        <taxon>Acanthopleuribacter</taxon>
    </lineage>
</organism>
<dbReference type="Gene3D" id="1.10.510.10">
    <property type="entry name" value="Transferase(Phosphotransferase) domain 1"/>
    <property type="match status" value="1"/>
</dbReference>
<feature type="domain" description="Protein kinase" evidence="1">
    <location>
        <begin position="8"/>
        <end position="272"/>
    </location>
</feature>
<accession>A0A8J7QME2</accession>
<dbReference type="Pfam" id="PF00069">
    <property type="entry name" value="Pkinase"/>
    <property type="match status" value="1"/>
</dbReference>
<keyword evidence="3" id="KW-1185">Reference proteome</keyword>
<dbReference type="InterPro" id="IPR027417">
    <property type="entry name" value="P-loop_NTPase"/>
</dbReference>
<evidence type="ECO:0000313" key="3">
    <source>
        <dbReference type="Proteomes" id="UP000664417"/>
    </source>
</evidence>
<dbReference type="GO" id="GO:0004674">
    <property type="term" value="F:protein serine/threonine kinase activity"/>
    <property type="evidence" value="ECO:0007669"/>
    <property type="project" value="TreeGrafter"/>
</dbReference>
<keyword evidence="2" id="KW-0418">Kinase</keyword>
<dbReference type="SUPFAM" id="SSF56112">
    <property type="entry name" value="Protein kinase-like (PK-like)"/>
    <property type="match status" value="1"/>
</dbReference>
<dbReference type="GO" id="GO:0005524">
    <property type="term" value="F:ATP binding"/>
    <property type="evidence" value="ECO:0007669"/>
    <property type="project" value="InterPro"/>
</dbReference>
<comment type="caution">
    <text evidence="2">The sequence shown here is derived from an EMBL/GenBank/DDBJ whole genome shotgun (WGS) entry which is preliminary data.</text>
</comment>
<dbReference type="Proteomes" id="UP000664417">
    <property type="component" value="Unassembled WGS sequence"/>
</dbReference>
<sequence length="1082" mass="124844">MSNQSFPYEVIGEFIRGGCSIIYKIKGPKGTKEEDKEFVLKTMDLSDEEPQGPQRFYMEYEFLRAYPHPNLIEVKEFFPDWEGKPAYVMEWVEGDTWQNYWKRRTIFESLPNFLHLFRQLCEVLDFIHKHQIIHRDLKPQNILVSRKDELKLIDFGIMKVADMTMYTHRNTFMGSAYYVSPEGISGEQVNHTADIFAVGVMLYDLFTGMKPFKGPTLGETIYQRLVKKPQAPSQIADCPPALDPIILKMLDRDPRNRYNSCGAIYREVEKVLQSYSPTPQLQEQPKIDVLTRGPLLHGHFIQSLKDIWLSRRLLYLKGEQGSGKTTILENLCTEVFADSPVRMECSQGTNILEFMEMILQHIKIPNHKPALNPWIEILATALPRLQWPSPGQYQELSHSTILTAFLRVFFAVEDTFVLAIEHLHDCSPNLSQFVVQLAQSIVSGNNKNLFLVLTTQKHAPEFSIIGPPVTVEFPDVIALTDYTVSLFDSARGSVDLTNQLVEMSGTNISKFIELVDNLRGNGRLLVRDGVLELKLPKPETLLADVETGVHTMPLNLKEFNGKQLEALMWVALCPDGIDLNLLTKLTHSSYEEISSTIDLADKLHFLDFQSSTTEGFRWKHEKVRQYLITSLPPEERARKYSRLAETIETETRNYLNHSPPLWFMLSRLYQQAENDEKAGHYALNYARYCFQNANYEPIRKNLSLFIPLPTFQNNLEFWSMLALSYRSVDPAQALYFGQKALKIERNVHTLALVAILDFNCDNHGEAHGSVHQVFAQPNFRELSVHYASLLQPILMAFNEYEKGQLLFGLLYEKLKSRNDPFATNLLVSAKIRLLQPHPRKLTNAVEKVPNDLLPQTQRHLNQWAGLAHQELFEYNRALDYLHASELEADGDLHYYRNLLFFYLNFRKFNDVKRLVSNFTHACEKYPRLKQLEPLYQLSTEVVLSDPKAFDFQHIVQCLTESKQDLSAWPALILSTVDLKHVGPDLVDQTLSRLEAAAIPWAQHQIPRIRLLSALKNKRYNAIDRLWNKCLQRMSDFNLVMERVRLFALYQYMQSNEIPLPETPMMLPHAILDRPETIAFISG</sequence>
<dbReference type="CDD" id="cd14014">
    <property type="entry name" value="STKc_PknB_like"/>
    <property type="match status" value="1"/>
</dbReference>
<dbReference type="PANTHER" id="PTHR24361:SF613">
    <property type="entry name" value="NUCLEAR RECEPTOR-BINDING PROTEIN-RELATED"/>
    <property type="match status" value="1"/>
</dbReference>
<dbReference type="SMART" id="SM00220">
    <property type="entry name" value="S_TKc"/>
    <property type="match status" value="1"/>
</dbReference>
<dbReference type="EMBL" id="JAFREP010000018">
    <property type="protein sequence ID" value="MBO1320665.1"/>
    <property type="molecule type" value="Genomic_DNA"/>
</dbReference>
<name>A0A8J7QME2_9BACT</name>
<dbReference type="InterPro" id="IPR008271">
    <property type="entry name" value="Ser/Thr_kinase_AS"/>
</dbReference>
<gene>
    <name evidence="2" type="ORF">J3U88_19460</name>
</gene>
<evidence type="ECO:0000313" key="2">
    <source>
        <dbReference type="EMBL" id="MBO1320665.1"/>
    </source>
</evidence>
<protein>
    <submittedName>
        <fullName evidence="2">Protein kinase</fullName>
    </submittedName>
</protein>
<dbReference type="InterPro" id="IPR011009">
    <property type="entry name" value="Kinase-like_dom_sf"/>
</dbReference>
<dbReference type="SUPFAM" id="SSF52540">
    <property type="entry name" value="P-loop containing nucleoside triphosphate hydrolases"/>
    <property type="match status" value="1"/>
</dbReference>
<dbReference type="PANTHER" id="PTHR24361">
    <property type="entry name" value="MITOGEN-ACTIVATED KINASE KINASE KINASE"/>
    <property type="match status" value="1"/>
</dbReference>
<proteinExistence type="predicted"/>
<dbReference type="Pfam" id="PF13401">
    <property type="entry name" value="AAA_22"/>
    <property type="match status" value="1"/>
</dbReference>